<dbReference type="EMBL" id="JACGXA010000001">
    <property type="protein sequence ID" value="MBA8803542.1"/>
    <property type="molecule type" value="Genomic_DNA"/>
</dbReference>
<dbReference type="Proteomes" id="UP000580910">
    <property type="component" value="Unassembled WGS sequence"/>
</dbReference>
<name>A0A7W3IZL0_9ACTN</name>
<feature type="transmembrane region" description="Helical" evidence="5">
    <location>
        <begin position="83"/>
        <end position="102"/>
    </location>
</feature>
<evidence type="ECO:0000313" key="8">
    <source>
        <dbReference type="Proteomes" id="UP000580910"/>
    </source>
</evidence>
<dbReference type="AlphaFoldDB" id="A0A7W3IZL0"/>
<feature type="transmembrane region" description="Helical" evidence="5">
    <location>
        <begin position="114"/>
        <end position="132"/>
    </location>
</feature>
<dbReference type="PANTHER" id="PTHR31310">
    <property type="match status" value="1"/>
</dbReference>
<comment type="subcellular location">
    <subcellularLocation>
        <location evidence="1">Membrane</location>
        <topology evidence="1">Multi-pass membrane protein</topology>
    </subcellularLocation>
</comment>
<feature type="transmembrane region" description="Helical" evidence="5">
    <location>
        <begin position="14"/>
        <end position="34"/>
    </location>
</feature>
<protein>
    <submittedName>
        <fullName evidence="7">Membrane-associated phospholipid phosphatase</fullName>
    </submittedName>
</protein>
<keyword evidence="8" id="KW-1185">Reference proteome</keyword>
<organism evidence="7 8">
    <name type="scientific">Nocardioides ginsengisegetis</name>
    <dbReference type="NCBI Taxonomy" id="661491"/>
    <lineage>
        <taxon>Bacteria</taxon>
        <taxon>Bacillati</taxon>
        <taxon>Actinomycetota</taxon>
        <taxon>Actinomycetes</taxon>
        <taxon>Propionibacteriales</taxon>
        <taxon>Nocardioidaceae</taxon>
        <taxon>Nocardioides</taxon>
    </lineage>
</organism>
<comment type="caution">
    <text evidence="7">The sequence shown here is derived from an EMBL/GenBank/DDBJ whole genome shotgun (WGS) entry which is preliminary data.</text>
</comment>
<dbReference type="PANTHER" id="PTHR31310:SF7">
    <property type="entry name" value="PA-PHOSPHATASE RELATED-FAMILY PROTEIN DDB_G0268928"/>
    <property type="match status" value="1"/>
</dbReference>
<feature type="transmembrane region" description="Helical" evidence="5">
    <location>
        <begin position="164"/>
        <end position="182"/>
    </location>
</feature>
<gene>
    <name evidence="7" type="ORF">FB382_001833</name>
</gene>
<evidence type="ECO:0000259" key="6">
    <source>
        <dbReference type="Pfam" id="PF14378"/>
    </source>
</evidence>
<evidence type="ECO:0000256" key="3">
    <source>
        <dbReference type="ARBA" id="ARBA00022989"/>
    </source>
</evidence>
<evidence type="ECO:0000256" key="2">
    <source>
        <dbReference type="ARBA" id="ARBA00022692"/>
    </source>
</evidence>
<dbReference type="InterPro" id="IPR052185">
    <property type="entry name" value="IPC_Synthase-Related"/>
</dbReference>
<evidence type="ECO:0000256" key="5">
    <source>
        <dbReference type="SAM" id="Phobius"/>
    </source>
</evidence>
<sequence length="246" mass="27210">MHEQRGPELVRTRLLWVLGQAGWVVLGIIVYFGVRGLTEGAAPQAVHRANRILAFEHVLGIDVEKDLQAPVTRSEALETIANWTYIWGHWPVIVATMVWLAWRHRDVFLRLRDAMLVSGALGMAIFVTFPVAPPRLTDLEVVDTVTESSNAYRVLQPPAFVNQYAAMPSLHAGWDLLVGISIVTAASSLWLRVVGFVMPALMALAVLVTANHYILDVVAGVVLVLVGHYVALRLEQRRQGRLRGSA</sequence>
<keyword evidence="4 5" id="KW-0472">Membrane</keyword>
<dbReference type="GO" id="GO:0016020">
    <property type="term" value="C:membrane"/>
    <property type="evidence" value="ECO:0007669"/>
    <property type="project" value="UniProtKB-SubCell"/>
</dbReference>
<keyword evidence="3 5" id="KW-1133">Transmembrane helix</keyword>
<dbReference type="Pfam" id="PF14378">
    <property type="entry name" value="PAP2_3"/>
    <property type="match status" value="1"/>
</dbReference>
<feature type="transmembrane region" description="Helical" evidence="5">
    <location>
        <begin position="189"/>
        <end position="207"/>
    </location>
</feature>
<feature type="domain" description="Inositolphosphotransferase Aur1/Ipt1" evidence="6">
    <location>
        <begin position="51"/>
        <end position="229"/>
    </location>
</feature>
<reference evidence="7 8" key="1">
    <citation type="submission" date="2020-07" db="EMBL/GenBank/DDBJ databases">
        <title>Sequencing the genomes of 1000 actinobacteria strains.</title>
        <authorList>
            <person name="Klenk H.-P."/>
        </authorList>
    </citation>
    <scope>NUCLEOTIDE SEQUENCE [LARGE SCALE GENOMIC DNA]</scope>
    <source>
        <strain evidence="7 8">DSM 21349</strain>
    </source>
</reference>
<dbReference type="RefSeq" id="WP_182538572.1">
    <property type="nucleotide sequence ID" value="NZ_JACGXA010000001.1"/>
</dbReference>
<proteinExistence type="predicted"/>
<feature type="transmembrane region" description="Helical" evidence="5">
    <location>
        <begin position="213"/>
        <end position="232"/>
    </location>
</feature>
<evidence type="ECO:0000256" key="4">
    <source>
        <dbReference type="ARBA" id="ARBA00023136"/>
    </source>
</evidence>
<dbReference type="InterPro" id="IPR026841">
    <property type="entry name" value="Aur1/Ipt1"/>
</dbReference>
<evidence type="ECO:0000256" key="1">
    <source>
        <dbReference type="ARBA" id="ARBA00004141"/>
    </source>
</evidence>
<accession>A0A7W3IZL0</accession>
<dbReference type="CDD" id="cd03386">
    <property type="entry name" value="PAP2_Aur1_like"/>
    <property type="match status" value="1"/>
</dbReference>
<evidence type="ECO:0000313" key="7">
    <source>
        <dbReference type="EMBL" id="MBA8803542.1"/>
    </source>
</evidence>
<keyword evidence="2 5" id="KW-0812">Transmembrane</keyword>